<dbReference type="InterPro" id="IPR013321">
    <property type="entry name" value="Arc_rbn_hlx_hlx"/>
</dbReference>
<dbReference type="GO" id="GO:0006355">
    <property type="term" value="P:regulation of DNA-templated transcription"/>
    <property type="evidence" value="ECO:0007669"/>
    <property type="project" value="InterPro"/>
</dbReference>
<dbReference type="RefSeq" id="WP_069969171.1">
    <property type="nucleotide sequence ID" value="NZ_CM124774.1"/>
</dbReference>
<dbReference type="Gene3D" id="1.10.1220.10">
    <property type="entry name" value="Met repressor-like"/>
    <property type="match status" value="1"/>
</dbReference>
<sequence length="77" mass="8529">MATHHITVELTDEEISILKRLADARNISATAALKHAIITADYLERQTRDGKQIFIGEMVNNTVQGSLKTVNIEAIPQ</sequence>
<evidence type="ECO:0008006" key="2">
    <source>
        <dbReference type="Google" id="ProtNLM"/>
    </source>
</evidence>
<dbReference type="CDD" id="cd21631">
    <property type="entry name" value="RHH_CopG_NikR-like"/>
    <property type="match status" value="1"/>
</dbReference>
<proteinExistence type="predicted"/>
<organism evidence="1">
    <name type="scientific">Desertifilum tharense IPPAS B-1220</name>
    <dbReference type="NCBI Taxonomy" id="1781255"/>
    <lineage>
        <taxon>Bacteria</taxon>
        <taxon>Bacillati</taxon>
        <taxon>Cyanobacteriota</taxon>
        <taxon>Cyanophyceae</taxon>
        <taxon>Desertifilales</taxon>
        <taxon>Desertifilaceae</taxon>
        <taxon>Desertifilum</taxon>
    </lineage>
</organism>
<evidence type="ECO:0000313" key="1">
    <source>
        <dbReference type="EMBL" id="OEJ73203.1"/>
    </source>
</evidence>
<accession>A0A1E5QFU1</accession>
<dbReference type="AlphaFoldDB" id="A0A1E5QFU1"/>
<gene>
    <name evidence="1" type="ORF">BH720_20975</name>
</gene>
<name>A0A1E5QFU1_9CYAN</name>
<dbReference type="EMBL" id="MJGC01000098">
    <property type="protein sequence ID" value="OEJ73203.1"/>
    <property type="molecule type" value="Genomic_DNA"/>
</dbReference>
<comment type="caution">
    <text evidence="1">The sequence shown here is derived from an EMBL/GenBank/DDBJ whole genome shotgun (WGS) entry which is preliminary data.</text>
</comment>
<protein>
    <recommendedName>
        <fullName evidence="2">CopG family transcriptional regulator</fullName>
    </recommendedName>
</protein>
<reference evidence="1" key="1">
    <citation type="submission" date="2016-09" db="EMBL/GenBank/DDBJ databases">
        <title>Draft genome of thermotolerant cyanobacterium Desertifilum sp. strain IPPAS B-1220.</title>
        <authorList>
            <person name="Sinetova M.A."/>
            <person name="Bolakhan K."/>
            <person name="Zayadan B.K."/>
            <person name="Mironov K.S."/>
            <person name="Ustinova V."/>
            <person name="Kupriyanova E.V."/>
            <person name="Sidorov R.A."/>
            <person name="Skrypnik A.N."/>
            <person name="Gogoleva N.E."/>
            <person name="Gogolev Y.V."/>
            <person name="Los D.A."/>
        </authorList>
    </citation>
    <scope>NUCLEOTIDE SEQUENCE [LARGE SCALE GENOMIC DNA]</scope>
    <source>
        <strain evidence="1">IPPAS B-1220</strain>
    </source>
</reference>
<dbReference type="OrthoDB" id="7063513at2"/>